<evidence type="ECO:0000313" key="1">
    <source>
        <dbReference type="EMBL" id="AGG54069.1"/>
    </source>
</evidence>
<dbReference type="RefSeq" id="YP_007677194.1">
    <property type="nucleotide sequence ID" value="NC_020875.1"/>
</dbReference>
<protein>
    <submittedName>
        <fullName evidence="1">Uncharacterized protein</fullName>
    </submittedName>
</protein>
<reference evidence="1 2" key="1">
    <citation type="submission" date="2010-03" db="EMBL/GenBank/DDBJ databases">
        <title>The Genome Sequence of Cyanophage S-SSM4.</title>
        <authorList>
            <consortium name="The Broad Institute Genome Sequencing Platform"/>
            <person name="Henn M.R."/>
            <person name="Sullivan M.S."/>
            <person name="Osburne M.S."/>
            <person name="Levin J."/>
            <person name="Malboeuf C."/>
            <person name="Casali M."/>
            <person name="Russ C."/>
            <person name="Lennon N."/>
            <person name="Erlich R."/>
            <person name="Young S.K."/>
            <person name="Koehrsen M."/>
            <person name="Yandava C."/>
            <person name="Zeng Q."/>
            <person name="Alvarado L."/>
            <person name="Anderson S."/>
            <person name="Berlin A."/>
            <person name="Borenstein D."/>
            <person name="Chen Z."/>
            <person name="Engels R."/>
            <person name="Freedman E."/>
            <person name="Gellesch M."/>
            <person name="Goldberg J."/>
            <person name="Green L."/>
            <person name="Griggs A."/>
            <person name="Gujja S."/>
            <person name="Heiman D."/>
            <person name="Hepburn T."/>
            <person name="Howarth C."/>
            <person name="Jen D."/>
            <person name="Larson L."/>
            <person name="Lewis B."/>
            <person name="Mehta T."/>
            <person name="Park D."/>
            <person name="Pearson M."/>
            <person name="Roberts A."/>
            <person name="Ryan E."/>
            <person name="Saif S."/>
            <person name="Shea T."/>
            <person name="Shenoy N."/>
            <person name="Sisk P."/>
            <person name="Stolte C."/>
            <person name="Sykes S."/>
            <person name="Walk T."/>
            <person name="White J."/>
            <person name="Yu Q."/>
            <person name="Coleman M.L."/>
            <person name="Huang K.H."/>
            <person name="Weigele P.R."/>
            <person name="DeFrancesco A.S."/>
            <person name="Kern S.E."/>
            <person name="Thompson L.R."/>
            <person name="Fu R."/>
            <person name="Hombeck B."/>
            <person name="Chisholm S.W."/>
            <person name="Haas B."/>
            <person name="Nusbaum C."/>
            <person name="Galagan J."/>
            <person name="Birren B."/>
        </authorList>
    </citation>
    <scope>NUCLEOTIDE SEQUENCE [LARGE SCALE GENOMIC DNA]</scope>
    <source>
        <strain evidence="1 2">S-SSM4</strain>
    </source>
</reference>
<gene>
    <name evidence="1" type="ORF">CYXG_00005</name>
</gene>
<keyword evidence="2" id="KW-1185">Reference proteome</keyword>
<dbReference type="EMBL" id="HQ316583">
    <property type="protein sequence ID" value="AGG54069.1"/>
    <property type="molecule type" value="Genomic_DNA"/>
</dbReference>
<dbReference type="InterPro" id="IPR055718">
    <property type="entry name" value="DUF7294"/>
</dbReference>
<dbReference type="Proteomes" id="UP000203282">
    <property type="component" value="Segment"/>
</dbReference>
<sequence>MSDQNAMETKEPFLQHVFVNVSKRSVKMIDTEGYEESIQWKFDMEGAAGFAETLERFRSINDPDLFTYLYETVS</sequence>
<accession>M1TUF5</accession>
<proteinExistence type="predicted"/>
<dbReference type="OrthoDB" id="25098at10239"/>
<dbReference type="Pfam" id="PF23966">
    <property type="entry name" value="DUF7294"/>
    <property type="match status" value="1"/>
</dbReference>
<dbReference type="GeneID" id="15013426"/>
<evidence type="ECO:0000313" key="2">
    <source>
        <dbReference type="Proteomes" id="UP000203282"/>
    </source>
</evidence>
<organism evidence="1 2">
    <name type="scientific">Synechococcus phage S-SSM4</name>
    <dbReference type="NCBI Taxonomy" id="536466"/>
    <lineage>
        <taxon>Viruses</taxon>
        <taxon>Duplodnaviria</taxon>
        <taxon>Heunggongvirae</taxon>
        <taxon>Uroviricota</taxon>
        <taxon>Caudoviricetes</taxon>
        <taxon>Pantevenvirales</taxon>
        <taxon>Kyanoviridae</taxon>
        <taxon>Greenvirus</taxon>
        <taxon>Greenvirus ssm4</taxon>
    </lineage>
</organism>
<dbReference type="KEGG" id="vg:15013426"/>
<name>M1TUF5_9CAUD</name>